<gene>
    <name evidence="1" type="ORF">BDR25DRAFT_376758</name>
</gene>
<keyword evidence="2" id="KW-1185">Reference proteome</keyword>
<comment type="caution">
    <text evidence="1">The sequence shown here is derived from an EMBL/GenBank/DDBJ whole genome shotgun (WGS) entry which is preliminary data.</text>
</comment>
<reference evidence="1" key="1">
    <citation type="journal article" date="2020" name="Stud. Mycol.">
        <title>101 Dothideomycetes genomes: a test case for predicting lifestyles and emergence of pathogens.</title>
        <authorList>
            <person name="Haridas S."/>
            <person name="Albert R."/>
            <person name="Binder M."/>
            <person name="Bloem J."/>
            <person name="Labutti K."/>
            <person name="Salamov A."/>
            <person name="Andreopoulos B."/>
            <person name="Baker S."/>
            <person name="Barry K."/>
            <person name="Bills G."/>
            <person name="Bluhm B."/>
            <person name="Cannon C."/>
            <person name="Castanera R."/>
            <person name="Culley D."/>
            <person name="Daum C."/>
            <person name="Ezra D."/>
            <person name="Gonzalez J."/>
            <person name="Henrissat B."/>
            <person name="Kuo A."/>
            <person name="Liang C."/>
            <person name="Lipzen A."/>
            <person name="Lutzoni F."/>
            <person name="Magnuson J."/>
            <person name="Mondo S."/>
            <person name="Nolan M."/>
            <person name="Ohm R."/>
            <person name="Pangilinan J."/>
            <person name="Park H.-J."/>
            <person name="Ramirez L."/>
            <person name="Alfaro M."/>
            <person name="Sun H."/>
            <person name="Tritt A."/>
            <person name="Yoshinaga Y."/>
            <person name="Zwiers L.-H."/>
            <person name="Turgeon B."/>
            <person name="Goodwin S."/>
            <person name="Spatafora J."/>
            <person name="Crous P."/>
            <person name="Grigoriev I."/>
        </authorList>
    </citation>
    <scope>NUCLEOTIDE SEQUENCE</scope>
    <source>
        <strain evidence="1">ATCC 200398</strain>
    </source>
</reference>
<evidence type="ECO:0000313" key="2">
    <source>
        <dbReference type="Proteomes" id="UP000799755"/>
    </source>
</evidence>
<proteinExistence type="predicted"/>
<organism evidence="1 2">
    <name type="scientific">Lindgomyces ingoldianus</name>
    <dbReference type="NCBI Taxonomy" id="673940"/>
    <lineage>
        <taxon>Eukaryota</taxon>
        <taxon>Fungi</taxon>
        <taxon>Dikarya</taxon>
        <taxon>Ascomycota</taxon>
        <taxon>Pezizomycotina</taxon>
        <taxon>Dothideomycetes</taxon>
        <taxon>Pleosporomycetidae</taxon>
        <taxon>Pleosporales</taxon>
        <taxon>Lindgomycetaceae</taxon>
        <taxon>Lindgomyces</taxon>
    </lineage>
</organism>
<accession>A0ACB6QLV4</accession>
<dbReference type="EMBL" id="MU003522">
    <property type="protein sequence ID" value="KAF2467107.1"/>
    <property type="molecule type" value="Genomic_DNA"/>
</dbReference>
<sequence>MKEPNLMQKYPLGYQPAIHYLPYLIFISYVVSFIGAFTTVELLHRRVTGAGWRNCVQLAPCSVSFAMVLGDGEEEIQLYYSATFTAVSALLPIIVIFLGLLVADHFHRGNKRRTTRYTALLICGACSGTAVTEMHYLGNQGTTDYKLEPGWQYITGAAAIAVGACIISFGLFFHWSGHWMITVWRRLLVACFLATAASGMHWTAAAGTTYEITGYRRRSGPARNVNMIIAICLCLSACGVCFTLGFLKQRHRKRLRDRAQQVVLAIATFDTITRQFHRRTLDEDFNTTHPVFHWAYRVSRHWEGVTELVPGMRDDLLTTGYLQTHTSVMGSRSSIGSDDHPNYSTTFRELFCVTAHDIARSLDTRLQDLGCLYEDIMTTGTLLNNLNRIRREDDGRKTIITAEAATSSGEVEVGLANPILFGKGQLLVLTRKVCAREANRLQNIGHRFANLDQIGYPLARSLQISREDLRLMVTRLQLFCDRKPWTPSTGTYLAAFLLQPSPLLKGLDIIVPRYTPDRLSVVKLSSEELRSTQVKLFAQFEGMTLDECLSRILQQHRATADEDQICLGKFRNKIYELLKEVPEPFLRRATFSAQHLRITHGISAENDISQATIFAFCGIREVYNQSLQSPALRHVPLSFFQCQQRVYPGCPNYAILARKNHVEFGTLIAGSSADTHPLPPRPSTKWSNRWPFVKSASTSEASLNTDSSSEKGLFNITEYASTNPTNNGSHPFGGIMVSQDITINDNQKDSRQLEMSDMGVKSIAGVAEGEQQTMIDKMMFITTSLRDPHTRDSHGR</sequence>
<dbReference type="Proteomes" id="UP000799755">
    <property type="component" value="Unassembled WGS sequence"/>
</dbReference>
<protein>
    <submittedName>
        <fullName evidence="1">Uncharacterized protein</fullName>
    </submittedName>
</protein>
<evidence type="ECO:0000313" key="1">
    <source>
        <dbReference type="EMBL" id="KAF2467107.1"/>
    </source>
</evidence>
<name>A0ACB6QLV4_9PLEO</name>